<dbReference type="InterPro" id="IPR050857">
    <property type="entry name" value="D-2-hydroxyacid_DH"/>
</dbReference>
<evidence type="ECO:0000313" key="6">
    <source>
        <dbReference type="Proteomes" id="UP000515498"/>
    </source>
</evidence>
<dbReference type="InterPro" id="IPR029753">
    <property type="entry name" value="D-isomer_DH_CS"/>
</dbReference>
<dbReference type="Pfam" id="PF02826">
    <property type="entry name" value="2-Hacid_dh_C"/>
    <property type="match status" value="1"/>
</dbReference>
<dbReference type="GO" id="GO:0016616">
    <property type="term" value="F:oxidoreductase activity, acting on the CH-OH group of donors, NAD or NADP as acceptor"/>
    <property type="evidence" value="ECO:0007669"/>
    <property type="project" value="InterPro"/>
</dbReference>
<gene>
    <name evidence="5" type="ORF">HZU40_04865</name>
</gene>
<protein>
    <submittedName>
        <fullName evidence="5">D-2-hydroxyacid dehydrogenase family protein</fullName>
    </submittedName>
</protein>
<evidence type="ECO:0000313" key="5">
    <source>
        <dbReference type="EMBL" id="QNJ93667.1"/>
    </source>
</evidence>
<dbReference type="Gene3D" id="3.40.50.720">
    <property type="entry name" value="NAD(P)-binding Rossmann-like Domain"/>
    <property type="match status" value="2"/>
</dbReference>
<dbReference type="SUPFAM" id="SSF51735">
    <property type="entry name" value="NAD(P)-binding Rossmann-fold domains"/>
    <property type="match status" value="1"/>
</dbReference>
<dbReference type="EMBL" id="CP059894">
    <property type="protein sequence ID" value="QNJ93667.1"/>
    <property type="molecule type" value="Genomic_DNA"/>
</dbReference>
<dbReference type="KEGG" id="mflu:HZU40_04865"/>
<dbReference type="GO" id="GO:0051287">
    <property type="term" value="F:NAD binding"/>
    <property type="evidence" value="ECO:0007669"/>
    <property type="project" value="InterPro"/>
</dbReference>
<accession>A0A7G8PH51</accession>
<dbReference type="PROSITE" id="PS00065">
    <property type="entry name" value="D_2_HYDROXYACID_DH_1"/>
    <property type="match status" value="1"/>
</dbReference>
<evidence type="ECO:0000259" key="4">
    <source>
        <dbReference type="Pfam" id="PF02826"/>
    </source>
</evidence>
<dbReference type="PROSITE" id="PS00671">
    <property type="entry name" value="D_2_HYDROXYACID_DH_3"/>
    <property type="match status" value="1"/>
</dbReference>
<dbReference type="AlphaFoldDB" id="A0A7G8PH51"/>
<organism evidence="5 6">
    <name type="scientific">Mycolicibacterium fluoranthenivorans</name>
    <dbReference type="NCBI Taxonomy" id="258505"/>
    <lineage>
        <taxon>Bacteria</taxon>
        <taxon>Bacillati</taxon>
        <taxon>Actinomycetota</taxon>
        <taxon>Actinomycetes</taxon>
        <taxon>Mycobacteriales</taxon>
        <taxon>Mycobacteriaceae</taxon>
        <taxon>Mycolicibacterium</taxon>
    </lineage>
</organism>
<dbReference type="PANTHER" id="PTHR42789:SF1">
    <property type="entry name" value="D-ISOMER SPECIFIC 2-HYDROXYACID DEHYDROGENASE FAMILY PROTEIN (AFU_ORTHOLOGUE AFUA_6G10090)"/>
    <property type="match status" value="1"/>
</dbReference>
<dbReference type="Proteomes" id="UP000515498">
    <property type="component" value="Chromosome"/>
</dbReference>
<evidence type="ECO:0000256" key="1">
    <source>
        <dbReference type="ARBA" id="ARBA00005854"/>
    </source>
</evidence>
<dbReference type="InterPro" id="IPR006140">
    <property type="entry name" value="D-isomer_DH_NAD-bd"/>
</dbReference>
<reference evidence="5 6" key="1">
    <citation type="submission" date="2020-07" db="EMBL/GenBank/DDBJ databases">
        <title>Draft genome sequence of four isobutane-metabolizing strains capable of cometabolically degrading diverse ether contaminants.</title>
        <authorList>
            <person name="Chen W."/>
            <person name="Faulkner N."/>
            <person name="Smith C."/>
            <person name="Hyman M."/>
        </authorList>
    </citation>
    <scope>NUCLEOTIDE SEQUENCE [LARGE SCALE GENOMIC DNA]</scope>
    <source>
        <strain evidence="5 6">2A</strain>
    </source>
</reference>
<name>A0A7G8PH51_9MYCO</name>
<keyword evidence="2" id="KW-0560">Oxidoreductase</keyword>
<proteinExistence type="inferred from homology"/>
<dbReference type="RefSeq" id="WP_187097715.1">
    <property type="nucleotide sequence ID" value="NZ_CP059894.1"/>
</dbReference>
<evidence type="ECO:0000256" key="3">
    <source>
        <dbReference type="ARBA" id="ARBA00023027"/>
    </source>
</evidence>
<keyword evidence="3" id="KW-0520">NAD</keyword>
<feature type="domain" description="D-isomer specific 2-hydroxyacid dehydrogenase NAD-binding" evidence="4">
    <location>
        <begin position="116"/>
        <end position="288"/>
    </location>
</feature>
<comment type="similarity">
    <text evidence="1">Belongs to the D-isomer specific 2-hydroxyacid dehydrogenase family.</text>
</comment>
<dbReference type="InterPro" id="IPR036291">
    <property type="entry name" value="NAD(P)-bd_dom_sf"/>
</dbReference>
<evidence type="ECO:0000256" key="2">
    <source>
        <dbReference type="ARBA" id="ARBA00023002"/>
    </source>
</evidence>
<sequence>MNPPLRVAVLDDYQNVALQMTDWSPVTSRAEVTVFDDHLADEDALVARLAPFDVVFVMRERTPLPRSVLHRLPRLRMIASTGNANASIDMAAAAELGIHVSHTGGSVASTVELTWALILATARNLVAERQAVAEGRWQIGVGRELEGRVLGVLGLGRIGPRVARIGAAFGMDVVAWSTNMTPEDAVAAGARHVPRDEFFSTADVLTVHLKLGDRSRGLVGAAELAAMKPSALLINTSRGPIVDEAALIEALRCGSIAGAGLDVYGTEPLPAGHPLRTMPNVVATPHIGYVADRPYRIFFSDGVTAIAEWLSHHGARE</sequence>
<dbReference type="FunFam" id="3.40.50.720:FF:000203">
    <property type="entry name" value="D-3-phosphoglycerate dehydrogenase (SerA)"/>
    <property type="match status" value="1"/>
</dbReference>
<dbReference type="CDD" id="cd12169">
    <property type="entry name" value="PGDH_like_1"/>
    <property type="match status" value="1"/>
</dbReference>
<dbReference type="InterPro" id="IPR029752">
    <property type="entry name" value="D-isomer_DH_CS1"/>
</dbReference>
<dbReference type="SUPFAM" id="SSF52283">
    <property type="entry name" value="Formate/glycerate dehydrogenase catalytic domain-like"/>
    <property type="match status" value="1"/>
</dbReference>
<dbReference type="PANTHER" id="PTHR42789">
    <property type="entry name" value="D-ISOMER SPECIFIC 2-HYDROXYACID DEHYDROGENASE FAMILY PROTEIN (AFU_ORTHOLOGUE AFUA_6G10090)"/>
    <property type="match status" value="1"/>
</dbReference>